<protein>
    <submittedName>
        <fullName evidence="6">Uncharacterized protein</fullName>
    </submittedName>
</protein>
<organism evidence="6">
    <name type="scientific">Cyprideis torosa</name>
    <dbReference type="NCBI Taxonomy" id="163714"/>
    <lineage>
        <taxon>Eukaryota</taxon>
        <taxon>Metazoa</taxon>
        <taxon>Ecdysozoa</taxon>
        <taxon>Arthropoda</taxon>
        <taxon>Crustacea</taxon>
        <taxon>Oligostraca</taxon>
        <taxon>Ostracoda</taxon>
        <taxon>Podocopa</taxon>
        <taxon>Podocopida</taxon>
        <taxon>Cytherocopina</taxon>
        <taxon>Cytheroidea</taxon>
        <taxon>Cytherideidae</taxon>
        <taxon>Cyprideis</taxon>
    </lineage>
</organism>
<dbReference type="GO" id="GO:0005634">
    <property type="term" value="C:nucleus"/>
    <property type="evidence" value="ECO:0007669"/>
    <property type="project" value="UniProtKB-SubCell"/>
</dbReference>
<accession>A0A7R8ZRJ7</accession>
<dbReference type="GO" id="GO:0030154">
    <property type="term" value="P:cell differentiation"/>
    <property type="evidence" value="ECO:0007669"/>
    <property type="project" value="TreeGrafter"/>
</dbReference>
<keyword evidence="2" id="KW-0805">Transcription regulation</keyword>
<dbReference type="PANTHER" id="PTHR10270:SF324">
    <property type="entry name" value="SOX DOMAIN-CONTAINING PROTEIN DICHAETE-RELATED"/>
    <property type="match status" value="1"/>
</dbReference>
<evidence type="ECO:0000256" key="5">
    <source>
        <dbReference type="SAM" id="MobiDB-lite"/>
    </source>
</evidence>
<proteinExistence type="predicted"/>
<evidence type="ECO:0000256" key="2">
    <source>
        <dbReference type="ARBA" id="ARBA00023015"/>
    </source>
</evidence>
<keyword evidence="3" id="KW-0804">Transcription</keyword>
<feature type="region of interest" description="Disordered" evidence="5">
    <location>
        <begin position="131"/>
        <end position="176"/>
    </location>
</feature>
<comment type="subcellular location">
    <subcellularLocation>
        <location evidence="1">Nucleus</location>
    </subcellularLocation>
</comment>
<feature type="region of interest" description="Disordered" evidence="5">
    <location>
        <begin position="242"/>
        <end position="315"/>
    </location>
</feature>
<dbReference type="Pfam" id="PF12336">
    <property type="entry name" value="SOXp"/>
    <property type="match status" value="1"/>
</dbReference>
<evidence type="ECO:0000256" key="3">
    <source>
        <dbReference type="ARBA" id="ARBA00023163"/>
    </source>
</evidence>
<dbReference type="EMBL" id="OB666987">
    <property type="protein sequence ID" value="CAD7233799.1"/>
    <property type="molecule type" value="Genomic_DNA"/>
</dbReference>
<feature type="region of interest" description="Disordered" evidence="5">
    <location>
        <begin position="90"/>
        <end position="112"/>
    </location>
</feature>
<feature type="compositionally biased region" description="Polar residues" evidence="5">
    <location>
        <begin position="162"/>
        <end position="176"/>
    </location>
</feature>
<dbReference type="InterPro" id="IPR050140">
    <property type="entry name" value="SRY-related_HMG-box_TF-like"/>
</dbReference>
<dbReference type="OrthoDB" id="6247875at2759"/>
<keyword evidence="4" id="KW-0539">Nucleus</keyword>
<dbReference type="InterPro" id="IPR022097">
    <property type="entry name" value="SOX_fam"/>
</dbReference>
<dbReference type="GO" id="GO:0001228">
    <property type="term" value="F:DNA-binding transcription activator activity, RNA polymerase II-specific"/>
    <property type="evidence" value="ECO:0007669"/>
    <property type="project" value="TreeGrafter"/>
</dbReference>
<evidence type="ECO:0000313" key="6">
    <source>
        <dbReference type="EMBL" id="CAD7233799.1"/>
    </source>
</evidence>
<feature type="compositionally biased region" description="Basic and acidic residues" evidence="5">
    <location>
        <begin position="284"/>
        <end position="297"/>
    </location>
</feature>
<sequence length="366" mass="41001">MIDPAEYEMINHAEYEMIDHAEHEMINPAEYEMINHAEYEMIDHAEHEMINHAEYEMINHAEYEMINHASNIPLRASFMEEHPDYKFTRSRKRKVTPHQQQMQQQQNASEDSLRAVHMKEHPDYKYRPRRKTKTLMKKEKAGFGMNTGNTISNQPTPPEPPRSTNSSAVVNSHTRSSSDMYAQMSNGYMPNGYPPGMCMDPQQYGSPYGHMAYSRYDVSSMYASASSPSYLNGSSYAGYGPPPSTSPYLSQGKPGDPGSPYLKEAPPTPPNSATPEGTCPSLDPRGKQDPYPKEYGRDPYSIPPPPQHPPGTDLRQMISMYLPPNAPHNMAPPGVPGYAHHVMVSSGDGPPHHMVPQHLAPLAPPL</sequence>
<dbReference type="AlphaFoldDB" id="A0A7R8ZRJ7"/>
<dbReference type="PANTHER" id="PTHR10270">
    <property type="entry name" value="SOX TRANSCRIPTION FACTOR"/>
    <property type="match status" value="1"/>
</dbReference>
<gene>
    <name evidence="6" type="ORF">CTOB1V02_LOCUS11618</name>
</gene>
<evidence type="ECO:0000256" key="1">
    <source>
        <dbReference type="ARBA" id="ARBA00004123"/>
    </source>
</evidence>
<name>A0A7R8ZRJ7_9CRUS</name>
<dbReference type="GO" id="GO:0000978">
    <property type="term" value="F:RNA polymerase II cis-regulatory region sequence-specific DNA binding"/>
    <property type="evidence" value="ECO:0007669"/>
    <property type="project" value="TreeGrafter"/>
</dbReference>
<evidence type="ECO:0000256" key="4">
    <source>
        <dbReference type="ARBA" id="ARBA00023242"/>
    </source>
</evidence>
<reference evidence="6" key="1">
    <citation type="submission" date="2020-11" db="EMBL/GenBank/DDBJ databases">
        <authorList>
            <person name="Tran Van P."/>
        </authorList>
    </citation>
    <scope>NUCLEOTIDE SEQUENCE</scope>
</reference>